<dbReference type="Proteomes" id="UP000327148">
    <property type="component" value="Unassembled WGS sequence"/>
</dbReference>
<comment type="caution">
    <text evidence="1">The sequence shown here is derived from an EMBL/GenBank/DDBJ whole genome shotgun (WGS) entry which is preliminary data.</text>
</comment>
<organism evidence="1 2">
    <name type="scientific">Aerococcus sanguinicola</name>
    <dbReference type="NCBI Taxonomy" id="119206"/>
    <lineage>
        <taxon>Bacteria</taxon>
        <taxon>Bacillati</taxon>
        <taxon>Bacillota</taxon>
        <taxon>Bacilli</taxon>
        <taxon>Lactobacillales</taxon>
        <taxon>Aerococcaceae</taxon>
        <taxon>Aerococcus</taxon>
    </lineage>
</organism>
<sequence length="98" mass="11646">MDYFFNYWVKDLRVDIIFEAKEVVIRLTAAMSEEPADIEELMDQLQKPRQYEVEEYYEDLLGIREDQVNAEIIAAMIDEAAYSFATNCFQLELTRYLT</sequence>
<protein>
    <submittedName>
        <fullName evidence="1">Uncharacterized protein</fullName>
    </submittedName>
</protein>
<gene>
    <name evidence="1" type="ORF">F6I03_04660</name>
</gene>
<reference evidence="1 2" key="1">
    <citation type="submission" date="2019-09" db="EMBL/GenBank/DDBJ databases">
        <title>Draft genome sequence assemblies of isolates from the urinary tract.</title>
        <authorList>
            <person name="Mores C.R."/>
            <person name="Putonti C."/>
            <person name="Wolfe A.J."/>
        </authorList>
    </citation>
    <scope>NUCLEOTIDE SEQUENCE [LARGE SCALE GENOMIC DNA]</scope>
    <source>
        <strain evidence="1 2">UMB623</strain>
    </source>
</reference>
<dbReference type="AlphaFoldDB" id="A0A5N1GL82"/>
<proteinExistence type="predicted"/>
<name>A0A5N1GL82_9LACT</name>
<accession>A0A5N1GL82</accession>
<evidence type="ECO:0000313" key="1">
    <source>
        <dbReference type="EMBL" id="KAA9301164.1"/>
    </source>
</evidence>
<dbReference type="EMBL" id="VYWO01000002">
    <property type="protein sequence ID" value="KAA9301164.1"/>
    <property type="molecule type" value="Genomic_DNA"/>
</dbReference>
<evidence type="ECO:0000313" key="2">
    <source>
        <dbReference type="Proteomes" id="UP000327148"/>
    </source>
</evidence>